<name>A0A1Y1IN77_KLENI</name>
<dbReference type="AlphaFoldDB" id="A0A1Y1IN77"/>
<evidence type="ECO:0000313" key="2">
    <source>
        <dbReference type="EMBL" id="GAQ90216.1"/>
    </source>
</evidence>
<keyword evidence="3" id="KW-1185">Reference proteome</keyword>
<accession>A0A1Y1IN77</accession>
<dbReference type="EMBL" id="DF237563">
    <property type="protein sequence ID" value="GAQ90216.1"/>
    <property type="molecule type" value="Genomic_DNA"/>
</dbReference>
<proteinExistence type="predicted"/>
<protein>
    <submittedName>
        <fullName evidence="2">Uncharacterized protein</fullName>
    </submittedName>
</protein>
<gene>
    <name evidence="2" type="ORF">KFL_006140060</name>
</gene>
<evidence type="ECO:0000313" key="3">
    <source>
        <dbReference type="Proteomes" id="UP000054558"/>
    </source>
</evidence>
<feature type="region of interest" description="Disordered" evidence="1">
    <location>
        <begin position="28"/>
        <end position="75"/>
    </location>
</feature>
<reference evidence="2 3" key="1">
    <citation type="journal article" date="2014" name="Nat. Commun.">
        <title>Klebsormidium flaccidum genome reveals primary factors for plant terrestrial adaptation.</title>
        <authorList>
            <person name="Hori K."/>
            <person name="Maruyama F."/>
            <person name="Fujisawa T."/>
            <person name="Togashi T."/>
            <person name="Yamamoto N."/>
            <person name="Seo M."/>
            <person name="Sato S."/>
            <person name="Yamada T."/>
            <person name="Mori H."/>
            <person name="Tajima N."/>
            <person name="Moriyama T."/>
            <person name="Ikeuchi M."/>
            <person name="Watanabe M."/>
            <person name="Wada H."/>
            <person name="Kobayashi K."/>
            <person name="Saito M."/>
            <person name="Masuda T."/>
            <person name="Sasaki-Sekimoto Y."/>
            <person name="Mashiguchi K."/>
            <person name="Awai K."/>
            <person name="Shimojima M."/>
            <person name="Masuda S."/>
            <person name="Iwai M."/>
            <person name="Nobusawa T."/>
            <person name="Narise T."/>
            <person name="Kondo S."/>
            <person name="Saito H."/>
            <person name="Sato R."/>
            <person name="Murakawa M."/>
            <person name="Ihara Y."/>
            <person name="Oshima-Yamada Y."/>
            <person name="Ohtaka K."/>
            <person name="Satoh M."/>
            <person name="Sonobe K."/>
            <person name="Ishii M."/>
            <person name="Ohtani R."/>
            <person name="Kanamori-Sato M."/>
            <person name="Honoki R."/>
            <person name="Miyazaki D."/>
            <person name="Mochizuki H."/>
            <person name="Umetsu J."/>
            <person name="Higashi K."/>
            <person name="Shibata D."/>
            <person name="Kamiya Y."/>
            <person name="Sato N."/>
            <person name="Nakamura Y."/>
            <person name="Tabata S."/>
            <person name="Ida S."/>
            <person name="Kurokawa K."/>
            <person name="Ohta H."/>
        </authorList>
    </citation>
    <scope>NUCLEOTIDE SEQUENCE [LARGE SCALE GENOMIC DNA]</scope>
    <source>
        <strain evidence="2 3">NIES-2285</strain>
    </source>
</reference>
<sequence length="75" mass="8525">MTPWHRKRKSRGPSPRRRLLRLRRSVGALARRQGTNVVKPHFEQPPAAKPSSPMRRQNLPSSTERAKKALSAGFS</sequence>
<evidence type="ECO:0000256" key="1">
    <source>
        <dbReference type="SAM" id="MobiDB-lite"/>
    </source>
</evidence>
<organism evidence="2 3">
    <name type="scientific">Klebsormidium nitens</name>
    <name type="common">Green alga</name>
    <name type="synonym">Ulothrix nitens</name>
    <dbReference type="NCBI Taxonomy" id="105231"/>
    <lineage>
        <taxon>Eukaryota</taxon>
        <taxon>Viridiplantae</taxon>
        <taxon>Streptophyta</taxon>
        <taxon>Klebsormidiophyceae</taxon>
        <taxon>Klebsormidiales</taxon>
        <taxon>Klebsormidiaceae</taxon>
        <taxon>Klebsormidium</taxon>
    </lineage>
</organism>
<feature type="compositionally biased region" description="Polar residues" evidence="1">
    <location>
        <begin position="54"/>
        <end position="63"/>
    </location>
</feature>
<dbReference type="Proteomes" id="UP000054558">
    <property type="component" value="Unassembled WGS sequence"/>
</dbReference>